<dbReference type="Proteomes" id="UP000036520">
    <property type="component" value="Chromosome"/>
</dbReference>
<keyword evidence="4" id="KW-1015">Disulfide bond</keyword>
<proteinExistence type="predicted"/>
<protein>
    <recommendedName>
        <fullName evidence="7">LamG-like jellyroll fold domain-containing protein</fullName>
    </recommendedName>
</protein>
<name>A0A0H4PAT4_9BACT</name>
<dbReference type="PANTHER" id="PTHR19277:SF125">
    <property type="entry name" value="B6"/>
    <property type="match status" value="1"/>
</dbReference>
<keyword evidence="3" id="KW-0106">Calcium</keyword>
<evidence type="ECO:0000256" key="3">
    <source>
        <dbReference type="ARBA" id="ARBA00022837"/>
    </source>
</evidence>
<dbReference type="InterPro" id="IPR051360">
    <property type="entry name" value="Neuronal_Pentraxin_Related"/>
</dbReference>
<keyword evidence="2" id="KW-0479">Metal-binding</keyword>
<evidence type="ECO:0000313" key="5">
    <source>
        <dbReference type="EMBL" id="AKP49873.1"/>
    </source>
</evidence>
<dbReference type="PATRIC" id="fig|320787.5.peg.448"/>
<dbReference type="EMBL" id="CP012040">
    <property type="protein sequence ID" value="AKP49873.1"/>
    <property type="molecule type" value="Genomic_DNA"/>
</dbReference>
<keyword evidence="6" id="KW-1185">Reference proteome</keyword>
<dbReference type="GO" id="GO:0005975">
    <property type="term" value="P:carbohydrate metabolic process"/>
    <property type="evidence" value="ECO:0007669"/>
    <property type="project" value="UniProtKB-ARBA"/>
</dbReference>
<evidence type="ECO:0008006" key="7">
    <source>
        <dbReference type="Google" id="ProtNLM"/>
    </source>
</evidence>
<dbReference type="RefSeq" id="WP_048640363.1">
    <property type="nucleotide sequence ID" value="NZ_CP012040.1"/>
</dbReference>
<reference evidence="5 6" key="1">
    <citation type="submission" date="2015-07" db="EMBL/GenBank/DDBJ databases">
        <authorList>
            <person name="Kim K.M."/>
        </authorList>
    </citation>
    <scope>NUCLEOTIDE SEQUENCE [LARGE SCALE GENOMIC DNA]</scope>
    <source>
        <strain evidence="5 6">KCTC 12363</strain>
    </source>
</reference>
<dbReference type="OrthoDB" id="2482758at2"/>
<dbReference type="KEGG" id="camu:CA2015_0399"/>
<accession>A0A0H4PAT4</accession>
<dbReference type="Pfam" id="PF13385">
    <property type="entry name" value="Laminin_G_3"/>
    <property type="match status" value="3"/>
</dbReference>
<evidence type="ECO:0000256" key="2">
    <source>
        <dbReference type="ARBA" id="ARBA00022723"/>
    </source>
</evidence>
<dbReference type="GO" id="GO:0004553">
    <property type="term" value="F:hydrolase activity, hydrolyzing O-glycosyl compounds"/>
    <property type="evidence" value="ECO:0007669"/>
    <property type="project" value="UniProtKB-ARBA"/>
</dbReference>
<evidence type="ECO:0000256" key="4">
    <source>
        <dbReference type="ARBA" id="ARBA00023157"/>
    </source>
</evidence>
<dbReference type="SUPFAM" id="SSF49899">
    <property type="entry name" value="Concanavalin A-like lectins/glucanases"/>
    <property type="match status" value="3"/>
</dbReference>
<gene>
    <name evidence="5" type="ORF">CA2015_0399</name>
</gene>
<dbReference type="InterPro" id="IPR013320">
    <property type="entry name" value="ConA-like_dom_sf"/>
</dbReference>
<dbReference type="GO" id="GO:0046872">
    <property type="term" value="F:metal ion binding"/>
    <property type="evidence" value="ECO:0007669"/>
    <property type="project" value="UniProtKB-KW"/>
</dbReference>
<evidence type="ECO:0000256" key="1">
    <source>
        <dbReference type="ARBA" id="ARBA00001913"/>
    </source>
</evidence>
<dbReference type="PANTHER" id="PTHR19277">
    <property type="entry name" value="PENTRAXIN"/>
    <property type="match status" value="1"/>
</dbReference>
<organism evidence="5 6">
    <name type="scientific">Cyclobacterium amurskyense</name>
    <dbReference type="NCBI Taxonomy" id="320787"/>
    <lineage>
        <taxon>Bacteria</taxon>
        <taxon>Pseudomonadati</taxon>
        <taxon>Bacteroidota</taxon>
        <taxon>Cytophagia</taxon>
        <taxon>Cytophagales</taxon>
        <taxon>Cyclobacteriaceae</taxon>
        <taxon>Cyclobacterium</taxon>
    </lineage>
</organism>
<comment type="cofactor">
    <cofactor evidence="1">
        <name>Ca(2+)</name>
        <dbReference type="ChEBI" id="CHEBI:29108"/>
    </cofactor>
</comment>
<evidence type="ECO:0000313" key="6">
    <source>
        <dbReference type="Proteomes" id="UP000036520"/>
    </source>
</evidence>
<sequence length="1510" mass="165912">MQTAGNSNLGGEVFLVSNLREFPAETCSLSLWTQKASRLFFGAYDTGSSFEDTQTFLDLNIYSGGMEVNFSGNSVSFSGATYPRFRPGESHHLAITLQVTLNGYAVSCYVNAVLVATKTVQILNGINEPMRLLKSGPLYIGNAAPDLSQDGQFGDLQESRGAFSELHIYGNVLSAEEINLDALGEIPEGSLIYLNMPLDDLHHDRRLGIWHDTIQPYYHAQELIRTDNNPNLVFNRDYSKFPLTDRSVAFWVRCREGATGALISYGDVSSSDHPNDGGSTWLLENPGNLRLGDYSSGIQLGTGSWNHIVIVEDTRAGSTSFYLNGKPSTNSPASFVIEGVITNQPLVLGARRATDDIDSIFTGELVDLYIWSRALTPLEVSEMARGVVPNTSDPSLVDHQLNRVSEVREDLSDSGKIFLPMLDNEVKFPLLSNLGTMQALQVSPTKGGMRTLVYNDLTGDEFSLEFWVKINTEGYVIRGINNNNQVDIALFVEGGAIIVLINDRVTGEKYSSTLHTGGKILSEWHHVAITISNSVVVGYLDGQEGFTNPLAHLENLSLLGDQFYLQFGNFNDEEIAFDGSFAEIRLWNRTLSVGEIRHRMYHSLLGNEFGLIGRWAFENALGRDSSSKERHAFPVGKPVFIPLSDIDLEPIDSPYLVAQVSLIEDYHFEEDKISPRNSYRLNITAFDENDRPLSGANLAVGIQAEPGNPFQQTNVLIEDSGKSEAHPIGINQPYVLTTNSQGIISFALPAEALMAPVLRITAPFMEKNHALLVFPDRQAHHKLSQVTEEELLNKKVVMEAGGQPKPMVPEEHRDSAPHLAQAIRHLMGAATEKTPQSNSPVVRPVPERLREVVIPPAKRRYENATASPDAYDPNTDVIAGYAVGAEQTGISRSLTVNQMPDWEFRKNEAGTFVVDQSPRERRTRNLAQIENLAYADDFTRLLLTSVDGRQRSGATASYSDLIAAIDQGNRLRSFFDLFTAIKDAVSFVVHTVEKAYNSVKETIRVAVVYITDALDKVIAVAIHTVEHALDAVKGVLAKVGATVVGAINFVKELFDWTDILKTQTFTEQLLRSAMAASRANLSNTKNSTLTWVEGLKTETHDWLEKLKSNAANHKSSIKSEAAPGNRSNVKGSYLSNLVGNHGKDATLEGEWSGPDPTQAQENLNKIRAENSGNVSHIESALGNLQLFSGSEYSMSVVIDRLIDLLETIADGVFDLMKAGIEWFFSQLDLLLEELDKILAYRINLPLVTRLYEEVITGNGSQLTLYNLSALLGAIPTTITYKLATGADHGPFHGEELTHYRNIFEQTPTNVPANQEELIRQQKASLGLGGCFLGFIAITGVFNTILNVNPNPPTKLKWIGFALNGVFQLTQFPLGSTFNLVAHSGAASSATEETIWAVQFFPWVLEGISASGKYPASQRGFDIATTVYGGVHAALFITVFGLEMADPESDKVDSGIKIVANLASCIPELTILVPQPIVRVLVNTVALTAWEALSLIRYFGEVKSHHNFLVR</sequence>
<dbReference type="Gene3D" id="2.60.120.200">
    <property type="match status" value="3"/>
</dbReference>